<dbReference type="CDD" id="cd16275">
    <property type="entry name" value="BaeB-like_MBL-fold"/>
    <property type="match status" value="1"/>
</dbReference>
<evidence type="ECO:0000256" key="3">
    <source>
        <dbReference type="ARBA" id="ARBA00022801"/>
    </source>
</evidence>
<evidence type="ECO:0000313" key="6">
    <source>
        <dbReference type="EMBL" id="CAG9701996.1"/>
    </source>
</evidence>
<dbReference type="InterPro" id="IPR051453">
    <property type="entry name" value="MBL_Glyoxalase_II"/>
</dbReference>
<keyword evidence="2" id="KW-0479">Metal-binding</keyword>
<dbReference type="EC" id="3.-.-.-" evidence="6"/>
<comment type="caution">
    <text evidence="6">The sequence shown here is derived from an EMBL/GenBank/DDBJ whole genome shotgun (WGS) entry which is preliminary data.</text>
</comment>
<sequence length="223" mass="25834">MNLYELCVIRTQKDDFINYCYIVFNKNTKEALIIDPSWDMTKICNIIEKHNLKLKWILLTHSHIDHTNLVDSLVEKFNSQVFISEAESSFYQFKCSNLNFIKDNEKLFLGEIICQCILTPGHSIGSMCFIIEDYIFTGDTLFIEGCGVCDEPGGNTEAMFNSLQKLKAIVKPHFKVYPGHLFGLTLGETMSNLYNCNIYLNIDDKDTFLSLRERKTLNRFCFK</sequence>
<comment type="cofactor">
    <cofactor evidence="1">
        <name>Zn(2+)</name>
        <dbReference type="ChEBI" id="CHEBI:29105"/>
    </cofactor>
</comment>
<proteinExistence type="predicted"/>
<evidence type="ECO:0000256" key="2">
    <source>
        <dbReference type="ARBA" id="ARBA00022723"/>
    </source>
</evidence>
<dbReference type="InterPro" id="IPR001279">
    <property type="entry name" value="Metallo-B-lactamas"/>
</dbReference>
<dbReference type="GO" id="GO:0016787">
    <property type="term" value="F:hydrolase activity"/>
    <property type="evidence" value="ECO:0007669"/>
    <property type="project" value="UniProtKB-KW"/>
</dbReference>
<dbReference type="SMART" id="SM00849">
    <property type="entry name" value="Lactamase_B"/>
    <property type="match status" value="1"/>
</dbReference>
<keyword evidence="3 6" id="KW-0378">Hydrolase</keyword>
<evidence type="ECO:0000256" key="4">
    <source>
        <dbReference type="ARBA" id="ARBA00022833"/>
    </source>
</evidence>
<dbReference type="GO" id="GO:0046872">
    <property type="term" value="F:metal ion binding"/>
    <property type="evidence" value="ECO:0007669"/>
    <property type="project" value="UniProtKB-KW"/>
</dbReference>
<dbReference type="InterPro" id="IPR036866">
    <property type="entry name" value="RibonucZ/Hydroxyglut_hydro"/>
</dbReference>
<reference evidence="7" key="2">
    <citation type="submission" date="2022-10" db="EMBL/GenBank/DDBJ databases">
        <authorList>
            <person name="Aires J."/>
            <person name="Mesa V."/>
        </authorList>
    </citation>
    <scope>NUCLEOTIDE SEQUENCE</scope>
    <source>
        <strain evidence="7">Clostridium neonatale JD116</strain>
    </source>
</reference>
<name>A0AA86MDD1_9CLOT</name>
<dbReference type="Pfam" id="PF00753">
    <property type="entry name" value="Lactamase_B"/>
    <property type="match status" value="1"/>
</dbReference>
<evidence type="ECO:0000256" key="1">
    <source>
        <dbReference type="ARBA" id="ARBA00001947"/>
    </source>
</evidence>
<evidence type="ECO:0000259" key="5">
    <source>
        <dbReference type="SMART" id="SM00849"/>
    </source>
</evidence>
<dbReference type="Proteomes" id="UP001189143">
    <property type="component" value="Unassembled WGS sequence"/>
</dbReference>
<evidence type="ECO:0000313" key="7">
    <source>
        <dbReference type="EMBL" id="CAI3541307.1"/>
    </source>
</evidence>
<dbReference type="RefSeq" id="WP_210889135.1">
    <property type="nucleotide sequence ID" value="NZ_CAKJVE010000001.1"/>
</dbReference>
<dbReference type="PANTHER" id="PTHR46233:SF3">
    <property type="entry name" value="HYDROXYACYLGLUTATHIONE HYDROLASE GLOC"/>
    <property type="match status" value="1"/>
</dbReference>
<dbReference type="Gene3D" id="3.60.15.10">
    <property type="entry name" value="Ribonuclease Z/Hydroxyacylglutathione hydrolase-like"/>
    <property type="match status" value="1"/>
</dbReference>
<dbReference type="Proteomes" id="UP000789738">
    <property type="component" value="Unassembled WGS sequence"/>
</dbReference>
<organism evidence="6 8">
    <name type="scientific">Clostridium neonatale</name>
    <dbReference type="NCBI Taxonomy" id="137838"/>
    <lineage>
        <taxon>Bacteria</taxon>
        <taxon>Bacillati</taxon>
        <taxon>Bacillota</taxon>
        <taxon>Clostridia</taxon>
        <taxon>Eubacteriales</taxon>
        <taxon>Clostridiaceae</taxon>
        <taxon>Clostridium</taxon>
    </lineage>
</organism>
<dbReference type="EMBL" id="CAKJVE010000001">
    <property type="protein sequence ID" value="CAG9701996.1"/>
    <property type="molecule type" value="Genomic_DNA"/>
</dbReference>
<dbReference type="PANTHER" id="PTHR46233">
    <property type="entry name" value="HYDROXYACYLGLUTATHIONE HYDROLASE GLOC"/>
    <property type="match status" value="1"/>
</dbReference>
<keyword evidence="4" id="KW-0862">Zinc</keyword>
<dbReference type="AlphaFoldDB" id="A0AA86MDD1"/>
<gene>
    <name evidence="6" type="primary">pksB</name>
    <name evidence="7" type="ORF">CNEO2_1250003</name>
    <name evidence="6" type="ORF">CNEO_10460</name>
</gene>
<reference evidence="6" key="1">
    <citation type="submission" date="2021-10" db="EMBL/GenBank/DDBJ databases">
        <authorList>
            <person name="Mesa V."/>
        </authorList>
    </citation>
    <scope>NUCLEOTIDE SEQUENCE</scope>
    <source>
        <strain evidence="6">CC3_PB</strain>
    </source>
</reference>
<dbReference type="EMBL" id="CAMTCP010000028">
    <property type="protein sequence ID" value="CAI3541307.1"/>
    <property type="molecule type" value="Genomic_DNA"/>
</dbReference>
<dbReference type="SUPFAM" id="SSF56281">
    <property type="entry name" value="Metallo-hydrolase/oxidoreductase"/>
    <property type="match status" value="1"/>
</dbReference>
<evidence type="ECO:0000313" key="8">
    <source>
        <dbReference type="Proteomes" id="UP000789738"/>
    </source>
</evidence>
<accession>A0AA86MDD1</accession>
<protein>
    <submittedName>
        <fullName evidence="6">Polyketide biosynthesis zinc-dependent hydrolase PksB</fullName>
        <ecNumber evidence="6">3.-.-.-</ecNumber>
    </submittedName>
</protein>
<feature type="domain" description="Metallo-beta-lactamase" evidence="5">
    <location>
        <begin position="17"/>
        <end position="180"/>
    </location>
</feature>